<dbReference type="RefSeq" id="XP_001022922.2">
    <property type="nucleotide sequence ID" value="XM_001022922.2"/>
</dbReference>
<feature type="region of interest" description="Disordered" evidence="2">
    <location>
        <begin position="81"/>
        <end position="106"/>
    </location>
</feature>
<dbReference type="GeneID" id="7826629"/>
<dbReference type="InParanoid" id="I7M387"/>
<name>I7M387_TETTS</name>
<protein>
    <submittedName>
        <fullName evidence="3">Uncharacterized protein</fullName>
    </submittedName>
</protein>
<feature type="region of interest" description="Disordered" evidence="2">
    <location>
        <begin position="714"/>
        <end position="737"/>
    </location>
</feature>
<reference evidence="4" key="1">
    <citation type="journal article" date="2006" name="PLoS Biol.">
        <title>Macronuclear genome sequence of the ciliate Tetrahymena thermophila, a model eukaryote.</title>
        <authorList>
            <person name="Eisen J.A."/>
            <person name="Coyne R.S."/>
            <person name="Wu M."/>
            <person name="Wu D."/>
            <person name="Thiagarajan M."/>
            <person name="Wortman J.R."/>
            <person name="Badger J.H."/>
            <person name="Ren Q."/>
            <person name="Amedeo P."/>
            <person name="Jones K.M."/>
            <person name="Tallon L.J."/>
            <person name="Delcher A.L."/>
            <person name="Salzberg S.L."/>
            <person name="Silva J.C."/>
            <person name="Haas B.J."/>
            <person name="Majoros W.H."/>
            <person name="Farzad M."/>
            <person name="Carlton J.M."/>
            <person name="Smith R.K. Jr."/>
            <person name="Garg J."/>
            <person name="Pearlman R.E."/>
            <person name="Karrer K.M."/>
            <person name="Sun L."/>
            <person name="Manning G."/>
            <person name="Elde N.C."/>
            <person name="Turkewitz A.P."/>
            <person name="Asai D.J."/>
            <person name="Wilkes D.E."/>
            <person name="Wang Y."/>
            <person name="Cai H."/>
            <person name="Collins K."/>
            <person name="Stewart B.A."/>
            <person name="Lee S.R."/>
            <person name="Wilamowska K."/>
            <person name="Weinberg Z."/>
            <person name="Ruzzo W.L."/>
            <person name="Wloga D."/>
            <person name="Gaertig J."/>
            <person name="Frankel J."/>
            <person name="Tsao C.-C."/>
            <person name="Gorovsky M.A."/>
            <person name="Keeling P.J."/>
            <person name="Waller R.F."/>
            <person name="Patron N.J."/>
            <person name="Cherry J.M."/>
            <person name="Stover N.A."/>
            <person name="Krieger C.J."/>
            <person name="del Toro C."/>
            <person name="Ryder H.F."/>
            <person name="Williamson S.C."/>
            <person name="Barbeau R.A."/>
            <person name="Hamilton E.P."/>
            <person name="Orias E."/>
        </authorList>
    </citation>
    <scope>NUCLEOTIDE SEQUENCE [LARGE SCALE GENOMIC DNA]</scope>
    <source>
        <strain evidence="4">SB210</strain>
    </source>
</reference>
<dbReference type="OrthoDB" id="326602at2759"/>
<keyword evidence="4" id="KW-1185">Reference proteome</keyword>
<dbReference type="Proteomes" id="UP000009168">
    <property type="component" value="Unassembled WGS sequence"/>
</dbReference>
<dbReference type="AlphaFoldDB" id="I7M387"/>
<dbReference type="eggNOG" id="ENOG502ST0B">
    <property type="taxonomic scope" value="Eukaryota"/>
</dbReference>
<sequence>MQMHKSPKKFTLIYQKDQQDLYITDWSNTNQFASFIRSIFCLPTNSIIYLKDIVTNNIFDLAAFFCQEFYPQNTYQVIYAPTPSTSTPNKPRSNHTNGSQYGSSAAADFGGRDSSPHYIAGSGIMNASKTNISSNQFNATNPRASRSASYDLNHQIKYTNNNSVLHSNTNNNTIMQYDDTPTNMSRVIHDFEAFMHDTVPVNFYCVLFFDDHEQLKEGNSIAKQINQPFPNIEVYYSLYPSKRSKGAFVPSDSPYLFQLYHGKEMIFERELSIKEPINSELVDAINNFIKNTPKSSSIATQQDHLLTQDQQQQPINFFNLPSKTLMYSSQQQNSILPHEFKSDESPNLVSQDITFELIEILCQSRFRDIFEDDEFKYILKQVKKKNPDLITAYQNFKIFNDESELLQSLKQIAEQYAKKMTPTKMDVSFENKEKRSSLKKFKKGLSTQNKKWDLKTYKGIRKFLRDYNKNGILSVEDASIIVYCAHPSNTNNKEFLNMIETLQTFNNPDVILKIFQGYGRNLIQRIVEKYFEKKEVDQINSLKDDVLSPICGAFMNLRALGNIDEFLDILSKNLKCFDQKETSFSYNNNMNNNNQLVNCYSTITNNTNTPQSAPISNAPNQFSIPMSKVQSNLTSVQGSTRDLYQNQQQPIVYQSRMSRTEISNAQMTSIPESSEVNYTKEDNKDNQQNVQMDQNTQIALFAYSQIAKKKSGERRPTFSLGLNGNNVTRSRTESRRESKIQTNTQDQQIIEIIDQFHQAKDQVEFDDNYFEALRKLRNQINLNQQQDLICDKMYYNRYLEFVEILEKIKQDPNYLQYEQNKKLILNLIESKSQEFNDEEEESPLSKSPKVKNRRDKYLKFKNLLDFLFEKSRLISLKEFNTFNFLYTKEDINVLSAFEVYLHDQDLQDFTQTLKLIDQLYFFKNHLDYEEIEQFDESTNKQLTILFYLKKYISYEQAQALEKCIRFGDSMLFELYKKFKENRDKQQFIDKVKNYAIERKQELNEAEQKVRQQKQSINVEQIYMRELIDTFHERLMKDVDYVDLIYEMIDNDDPLIKSIFEVYNFTKDKQDLAQNTTLLYKHQFFKKLEQKAMIVLKDLNLLRNEEIKVIEKIKGKDIALVTAFNQYLENKNEQDFSESVYYLQY</sequence>
<keyword evidence="1" id="KW-0175">Coiled coil</keyword>
<evidence type="ECO:0000256" key="2">
    <source>
        <dbReference type="SAM" id="MobiDB-lite"/>
    </source>
</evidence>
<dbReference type="EMBL" id="GG662527">
    <property type="protein sequence ID" value="EAS02677.2"/>
    <property type="molecule type" value="Genomic_DNA"/>
</dbReference>
<feature type="compositionally biased region" description="Polar residues" evidence="2">
    <location>
        <begin position="81"/>
        <end position="103"/>
    </location>
</feature>
<accession>I7M387</accession>
<dbReference type="KEGG" id="tet:TTHERM_00579210"/>
<gene>
    <name evidence="3" type="ORF">TTHERM_00579210</name>
</gene>
<evidence type="ECO:0000313" key="3">
    <source>
        <dbReference type="EMBL" id="EAS02677.2"/>
    </source>
</evidence>
<feature type="coiled-coil region" evidence="1">
    <location>
        <begin position="988"/>
        <end position="1019"/>
    </location>
</feature>
<evidence type="ECO:0000256" key="1">
    <source>
        <dbReference type="SAM" id="Coils"/>
    </source>
</evidence>
<evidence type="ECO:0000313" key="4">
    <source>
        <dbReference type="Proteomes" id="UP000009168"/>
    </source>
</evidence>
<organism evidence="3 4">
    <name type="scientific">Tetrahymena thermophila (strain SB210)</name>
    <dbReference type="NCBI Taxonomy" id="312017"/>
    <lineage>
        <taxon>Eukaryota</taxon>
        <taxon>Sar</taxon>
        <taxon>Alveolata</taxon>
        <taxon>Ciliophora</taxon>
        <taxon>Intramacronucleata</taxon>
        <taxon>Oligohymenophorea</taxon>
        <taxon>Hymenostomatida</taxon>
        <taxon>Tetrahymenina</taxon>
        <taxon>Tetrahymenidae</taxon>
        <taxon>Tetrahymena</taxon>
    </lineage>
</organism>
<proteinExistence type="predicted"/>